<dbReference type="Proteomes" id="UP001172155">
    <property type="component" value="Unassembled WGS sequence"/>
</dbReference>
<protein>
    <submittedName>
        <fullName evidence="2">Uncharacterized protein</fullName>
    </submittedName>
</protein>
<feature type="transmembrane region" description="Helical" evidence="1">
    <location>
        <begin position="12"/>
        <end position="32"/>
    </location>
</feature>
<evidence type="ECO:0000256" key="1">
    <source>
        <dbReference type="SAM" id="Phobius"/>
    </source>
</evidence>
<evidence type="ECO:0000313" key="2">
    <source>
        <dbReference type="EMBL" id="KAK0740912.1"/>
    </source>
</evidence>
<reference evidence="2" key="1">
    <citation type="submission" date="2023-06" db="EMBL/GenBank/DDBJ databases">
        <title>Genome-scale phylogeny and comparative genomics of the fungal order Sordariales.</title>
        <authorList>
            <consortium name="Lawrence Berkeley National Laboratory"/>
            <person name="Hensen N."/>
            <person name="Bonometti L."/>
            <person name="Westerberg I."/>
            <person name="Brannstrom I.O."/>
            <person name="Guillou S."/>
            <person name="Cros-Aarteil S."/>
            <person name="Calhoun S."/>
            <person name="Haridas S."/>
            <person name="Kuo A."/>
            <person name="Mondo S."/>
            <person name="Pangilinan J."/>
            <person name="Riley R."/>
            <person name="LaButti K."/>
            <person name="Andreopoulos B."/>
            <person name="Lipzen A."/>
            <person name="Chen C."/>
            <person name="Yanf M."/>
            <person name="Daum C."/>
            <person name="Ng V."/>
            <person name="Clum A."/>
            <person name="Steindorff A."/>
            <person name="Ohm R."/>
            <person name="Martin F."/>
            <person name="Silar P."/>
            <person name="Natvig D."/>
            <person name="Lalanne C."/>
            <person name="Gautier V."/>
            <person name="Ament-velasquez S.L."/>
            <person name="Kruys A."/>
            <person name="Hutchinson M.I."/>
            <person name="Powell A.J."/>
            <person name="Barry K."/>
            <person name="Miller A.N."/>
            <person name="Grigoriev I.V."/>
            <person name="Debuchy R."/>
            <person name="Gladieux P."/>
            <person name="Thoren M.H."/>
            <person name="Johannesson H."/>
        </authorList>
    </citation>
    <scope>NUCLEOTIDE SEQUENCE</scope>
    <source>
        <strain evidence="2">SMH3187-1</strain>
    </source>
</reference>
<gene>
    <name evidence="2" type="ORF">B0T18DRAFT_418986</name>
</gene>
<dbReference type="EMBL" id="JAUKUD010000006">
    <property type="protein sequence ID" value="KAK0740912.1"/>
    <property type="molecule type" value="Genomic_DNA"/>
</dbReference>
<name>A0AA40K0A4_9PEZI</name>
<keyword evidence="1" id="KW-1133">Transmembrane helix</keyword>
<accession>A0AA40K0A4</accession>
<keyword evidence="1" id="KW-0472">Membrane</keyword>
<dbReference type="AlphaFoldDB" id="A0AA40K0A4"/>
<sequence>MTDAYSPDGARFWVFWAAAVPLSVVAVCVIYADTIRKAEVWVEVKAGTPAGETGVKAGGEAPGGWRRWWRKKGEGAGEQDEEAVTVSEPAGGVDCAVPHEPRVRRAAGGEEKGGTAEEEGPQTIFPMFLSLGAGGGGFVEVEPEPERPELIVEEPGAGLRGRAWRRKKLGWTGAAKAILYEKPRYCDKHLPKGYGGLGRRSESY</sequence>
<keyword evidence="3" id="KW-1185">Reference proteome</keyword>
<comment type="caution">
    <text evidence="2">The sequence shown here is derived from an EMBL/GenBank/DDBJ whole genome shotgun (WGS) entry which is preliminary data.</text>
</comment>
<evidence type="ECO:0000313" key="3">
    <source>
        <dbReference type="Proteomes" id="UP001172155"/>
    </source>
</evidence>
<keyword evidence="1" id="KW-0812">Transmembrane</keyword>
<organism evidence="2 3">
    <name type="scientific">Schizothecium vesticola</name>
    <dbReference type="NCBI Taxonomy" id="314040"/>
    <lineage>
        <taxon>Eukaryota</taxon>
        <taxon>Fungi</taxon>
        <taxon>Dikarya</taxon>
        <taxon>Ascomycota</taxon>
        <taxon>Pezizomycotina</taxon>
        <taxon>Sordariomycetes</taxon>
        <taxon>Sordariomycetidae</taxon>
        <taxon>Sordariales</taxon>
        <taxon>Schizotheciaceae</taxon>
        <taxon>Schizothecium</taxon>
    </lineage>
</organism>
<proteinExistence type="predicted"/>